<protein>
    <submittedName>
        <fullName evidence="2">Uncharacterized protein</fullName>
    </submittedName>
</protein>
<gene>
    <name evidence="2" type="ORF">M0R45_006310</name>
</gene>
<dbReference type="Proteomes" id="UP001457282">
    <property type="component" value="Unassembled WGS sequence"/>
</dbReference>
<dbReference type="PANTHER" id="PTHR48010:SF32">
    <property type="entry name" value="PROTEIN KINASE DOMAIN-CONTAINING PROTEIN"/>
    <property type="match status" value="1"/>
</dbReference>
<sequence>MNEEGVDLPRWVHSVVQEEWTVEVFDLELLRYQNVEDEMVQLLQIALECTVQYPDKRPSMAEVTSQIEELYSASLKHGRDENQDDVGDEISQQY</sequence>
<dbReference type="EMBL" id="JBEDUW010000001">
    <property type="protein sequence ID" value="KAK9950844.1"/>
    <property type="molecule type" value="Genomic_DNA"/>
</dbReference>
<reference evidence="2 3" key="1">
    <citation type="journal article" date="2023" name="G3 (Bethesda)">
        <title>A chromosome-length genome assembly and annotation of blackberry (Rubus argutus, cv. 'Hillquist').</title>
        <authorList>
            <person name="Bruna T."/>
            <person name="Aryal R."/>
            <person name="Dudchenko O."/>
            <person name="Sargent D.J."/>
            <person name="Mead D."/>
            <person name="Buti M."/>
            <person name="Cavallini A."/>
            <person name="Hytonen T."/>
            <person name="Andres J."/>
            <person name="Pham M."/>
            <person name="Weisz D."/>
            <person name="Mascagni F."/>
            <person name="Usai G."/>
            <person name="Natali L."/>
            <person name="Bassil N."/>
            <person name="Fernandez G.E."/>
            <person name="Lomsadze A."/>
            <person name="Armour M."/>
            <person name="Olukolu B."/>
            <person name="Poorten T."/>
            <person name="Britton C."/>
            <person name="Davik J."/>
            <person name="Ashrafi H."/>
            <person name="Aiden E.L."/>
            <person name="Borodovsky M."/>
            <person name="Worthington M."/>
        </authorList>
    </citation>
    <scope>NUCLEOTIDE SEQUENCE [LARGE SCALE GENOMIC DNA]</scope>
    <source>
        <strain evidence="2">PI 553951</strain>
    </source>
</reference>
<evidence type="ECO:0000256" key="1">
    <source>
        <dbReference type="SAM" id="MobiDB-lite"/>
    </source>
</evidence>
<accession>A0AAW1YQH8</accession>
<dbReference type="AlphaFoldDB" id="A0AAW1YQH8"/>
<comment type="caution">
    <text evidence="2">The sequence shown here is derived from an EMBL/GenBank/DDBJ whole genome shotgun (WGS) entry which is preliminary data.</text>
</comment>
<feature type="region of interest" description="Disordered" evidence="1">
    <location>
        <begin position="74"/>
        <end position="94"/>
    </location>
</feature>
<name>A0AAW1YQH8_RUBAR</name>
<evidence type="ECO:0000313" key="2">
    <source>
        <dbReference type="EMBL" id="KAK9950844.1"/>
    </source>
</evidence>
<evidence type="ECO:0000313" key="3">
    <source>
        <dbReference type="Proteomes" id="UP001457282"/>
    </source>
</evidence>
<dbReference type="InterPro" id="IPR050994">
    <property type="entry name" value="At_inactive_RLKs"/>
</dbReference>
<organism evidence="2 3">
    <name type="scientific">Rubus argutus</name>
    <name type="common">Southern blackberry</name>
    <dbReference type="NCBI Taxonomy" id="59490"/>
    <lineage>
        <taxon>Eukaryota</taxon>
        <taxon>Viridiplantae</taxon>
        <taxon>Streptophyta</taxon>
        <taxon>Embryophyta</taxon>
        <taxon>Tracheophyta</taxon>
        <taxon>Spermatophyta</taxon>
        <taxon>Magnoliopsida</taxon>
        <taxon>eudicotyledons</taxon>
        <taxon>Gunneridae</taxon>
        <taxon>Pentapetalae</taxon>
        <taxon>rosids</taxon>
        <taxon>fabids</taxon>
        <taxon>Rosales</taxon>
        <taxon>Rosaceae</taxon>
        <taxon>Rosoideae</taxon>
        <taxon>Rosoideae incertae sedis</taxon>
        <taxon>Rubus</taxon>
    </lineage>
</organism>
<dbReference type="PANTHER" id="PTHR48010">
    <property type="entry name" value="OS05G0588300 PROTEIN"/>
    <property type="match status" value="1"/>
</dbReference>
<proteinExistence type="predicted"/>
<keyword evidence="3" id="KW-1185">Reference proteome</keyword>
<dbReference type="Gene3D" id="1.10.510.10">
    <property type="entry name" value="Transferase(Phosphotransferase) domain 1"/>
    <property type="match status" value="1"/>
</dbReference>